<feature type="region of interest" description="Disordered" evidence="2">
    <location>
        <begin position="1"/>
        <end position="62"/>
    </location>
</feature>
<evidence type="ECO:0000256" key="2">
    <source>
        <dbReference type="SAM" id="MobiDB-lite"/>
    </source>
</evidence>
<feature type="region of interest" description="Disordered" evidence="2">
    <location>
        <begin position="775"/>
        <end position="830"/>
    </location>
</feature>
<name>A0A9P7E836_9AGAM</name>
<evidence type="ECO:0000256" key="1">
    <source>
        <dbReference type="SAM" id="Coils"/>
    </source>
</evidence>
<proteinExistence type="predicted"/>
<protein>
    <submittedName>
        <fullName evidence="3">Uncharacterized protein</fullName>
    </submittedName>
</protein>
<keyword evidence="1" id="KW-0175">Coiled coil</keyword>
<feature type="region of interest" description="Disordered" evidence="2">
    <location>
        <begin position="858"/>
        <end position="894"/>
    </location>
</feature>
<feature type="region of interest" description="Disordered" evidence="2">
    <location>
        <begin position="291"/>
        <end position="318"/>
    </location>
</feature>
<dbReference type="RefSeq" id="XP_041191105.1">
    <property type="nucleotide sequence ID" value="XM_041338954.1"/>
</dbReference>
<feature type="compositionally biased region" description="Polar residues" evidence="2">
    <location>
        <begin position="775"/>
        <end position="788"/>
    </location>
</feature>
<feature type="compositionally biased region" description="Polar residues" evidence="2">
    <location>
        <begin position="864"/>
        <end position="878"/>
    </location>
</feature>
<organism evidence="3 4">
    <name type="scientific">Suillus subaureus</name>
    <dbReference type="NCBI Taxonomy" id="48587"/>
    <lineage>
        <taxon>Eukaryota</taxon>
        <taxon>Fungi</taxon>
        <taxon>Dikarya</taxon>
        <taxon>Basidiomycota</taxon>
        <taxon>Agaricomycotina</taxon>
        <taxon>Agaricomycetes</taxon>
        <taxon>Agaricomycetidae</taxon>
        <taxon>Boletales</taxon>
        <taxon>Suillineae</taxon>
        <taxon>Suillaceae</taxon>
        <taxon>Suillus</taxon>
    </lineage>
</organism>
<feature type="compositionally biased region" description="Polar residues" evidence="2">
    <location>
        <begin position="39"/>
        <end position="52"/>
    </location>
</feature>
<sequence length="918" mass="103861">MSEDDDRAAKAARAKALLDKRRRKKVAGSGALASPPPSRSFTPALQESAPSTEDTKNDVADLFTPADSDANWIESLSRVDVPRSTASNDLPPYAPASSFLSGQADALQSQVTSLQTTVASVQSENSSLRSSLSRLEALGTDAKAQLKKLEEENSTLKLQLHQEQQRAQDTSRRVEVVVQEKQLLEDVHRSSQAEILRLKSQADELRRSHAKELDDHSRIANLHKEEAERLSNQLSAARVEIQDCHSKEVESTKRRNEQDENHQKTISLLVSEKTSLLASVARLEELEMETQEKGELLHAEREKSQSLDERVKDLESSSSKLNMQLQEALVRERDLAEKSRDQERELQLLNASLEEVRSTSEQHRQRVRELEEQIESDDRAERLEESLKNTQDRAEELEFQLSKLKQACSHLSLHPLKDELQSQLQLRNDSETEWKAKHANLEEQHLSLQECVHSANQDRDALLEERSSLQSQVNFNQGAIKQLQQKLGEVASELSSSDRALQNAHSDLRVANRRAEEAERTQKDLQTEGTRLMQSLDEMRPKFVELTSTKMDLMERIDKLEHEKNSRDTFISKLENALGEAMEREAEADRVHKEADSMYEKDKVSLQQSIIELQQGYAELQAELESSQAAVLSLEGDRTQLRQIEARQLEIIDRLSAESDQHSQVMSRLESDLRSYRNLDEEHRAFIERSNYEHEALRTELNAKDDEIEHLRTSSSDEAAPRSLDDEMVGAHRVQHAMDLSNANSQIRALETAVFEAQAKSHSLQKQIGILEDQLAQQRSTSRATSRPFSPGVPVRPSSRTFNPTDLRRGSFSHRSSNLAPPSPRTVFDVGLSPETRHKRQVSLGMLKARIDSEVAASAGGYPSSRQLSPVPQGNEGTSGREPDSPSWHSQHIHRRPQFMDESHIFWCHSCDGELVIL</sequence>
<comment type="caution">
    <text evidence="3">The sequence shown here is derived from an EMBL/GenBank/DDBJ whole genome shotgun (WGS) entry which is preliminary data.</text>
</comment>
<dbReference type="EMBL" id="JABBWG010000024">
    <property type="protein sequence ID" value="KAG1813231.1"/>
    <property type="molecule type" value="Genomic_DNA"/>
</dbReference>
<gene>
    <name evidence="3" type="ORF">BJ212DRAFT_1464231</name>
</gene>
<feature type="region of interest" description="Disordered" evidence="2">
    <location>
        <begin position="354"/>
        <end position="387"/>
    </location>
</feature>
<feature type="coiled-coil region" evidence="1">
    <location>
        <begin position="104"/>
        <end position="247"/>
    </location>
</feature>
<feature type="coiled-coil region" evidence="1">
    <location>
        <begin position="603"/>
        <end position="714"/>
    </location>
</feature>
<evidence type="ECO:0000313" key="3">
    <source>
        <dbReference type="EMBL" id="KAG1813231.1"/>
    </source>
</evidence>
<dbReference type="OrthoDB" id="10255630at2759"/>
<feature type="compositionally biased region" description="Basic and acidic residues" evidence="2">
    <location>
        <begin position="291"/>
        <end position="315"/>
    </location>
</feature>
<accession>A0A9P7E836</accession>
<reference evidence="3" key="1">
    <citation type="journal article" date="2020" name="New Phytol.">
        <title>Comparative genomics reveals dynamic genome evolution in host specialist ectomycorrhizal fungi.</title>
        <authorList>
            <person name="Lofgren L.A."/>
            <person name="Nguyen N.H."/>
            <person name="Vilgalys R."/>
            <person name="Ruytinx J."/>
            <person name="Liao H.L."/>
            <person name="Branco S."/>
            <person name="Kuo A."/>
            <person name="LaButti K."/>
            <person name="Lipzen A."/>
            <person name="Andreopoulos W."/>
            <person name="Pangilinan J."/>
            <person name="Riley R."/>
            <person name="Hundley H."/>
            <person name="Na H."/>
            <person name="Barry K."/>
            <person name="Grigoriev I.V."/>
            <person name="Stajich J.E."/>
            <person name="Kennedy P.G."/>
        </authorList>
    </citation>
    <scope>NUCLEOTIDE SEQUENCE</scope>
    <source>
        <strain evidence="3">MN1</strain>
    </source>
</reference>
<dbReference type="AlphaFoldDB" id="A0A9P7E836"/>
<dbReference type="GeneID" id="64632970"/>
<evidence type="ECO:0000313" key="4">
    <source>
        <dbReference type="Proteomes" id="UP000807769"/>
    </source>
</evidence>
<feature type="coiled-coil region" evidence="1">
    <location>
        <begin position="501"/>
        <end position="563"/>
    </location>
</feature>
<dbReference type="Proteomes" id="UP000807769">
    <property type="component" value="Unassembled WGS sequence"/>
</dbReference>
<keyword evidence="4" id="KW-1185">Reference proteome</keyword>